<dbReference type="InterPro" id="IPR037066">
    <property type="entry name" value="Plug_dom_sf"/>
</dbReference>
<keyword evidence="5" id="KW-0812">Transmembrane</keyword>
<keyword evidence="4" id="KW-0410">Iron transport</keyword>
<dbReference type="InterPro" id="IPR036942">
    <property type="entry name" value="Beta-barrel_TonB_sf"/>
</dbReference>
<organism evidence="12 13">
    <name type="scientific">Endosaccharibacter trunci</name>
    <dbReference type="NCBI Taxonomy" id="2812733"/>
    <lineage>
        <taxon>Bacteria</taxon>
        <taxon>Pseudomonadati</taxon>
        <taxon>Pseudomonadota</taxon>
        <taxon>Alphaproteobacteria</taxon>
        <taxon>Acetobacterales</taxon>
        <taxon>Acetobacteraceae</taxon>
        <taxon>Endosaccharibacter</taxon>
    </lineage>
</organism>
<evidence type="ECO:0000256" key="6">
    <source>
        <dbReference type="ARBA" id="ARBA00022729"/>
    </source>
</evidence>
<comment type="caution">
    <text evidence="12">The sequence shown here is derived from an EMBL/GenBank/DDBJ whole genome shotgun (WGS) entry which is preliminary data.</text>
</comment>
<dbReference type="EMBL" id="JAMSKV010000007">
    <property type="protein sequence ID" value="MCQ8278708.1"/>
    <property type="molecule type" value="Genomic_DNA"/>
</dbReference>
<dbReference type="InterPro" id="IPR012910">
    <property type="entry name" value="Plug_dom"/>
</dbReference>
<keyword evidence="12" id="KW-0675">Receptor</keyword>
<evidence type="ECO:0000256" key="2">
    <source>
        <dbReference type="ARBA" id="ARBA00022448"/>
    </source>
</evidence>
<comment type="subcellular location">
    <subcellularLocation>
        <location evidence="1">Cell outer membrane</location>
        <topology evidence="1">Multi-pass membrane protein</topology>
    </subcellularLocation>
</comment>
<evidence type="ECO:0000256" key="9">
    <source>
        <dbReference type="ARBA" id="ARBA00023136"/>
    </source>
</evidence>
<protein>
    <submittedName>
        <fullName evidence="12">TonB-dependent receptor plug domain-containing protein</fullName>
    </submittedName>
</protein>
<keyword evidence="13" id="KW-1185">Reference proteome</keyword>
<evidence type="ECO:0000259" key="11">
    <source>
        <dbReference type="Pfam" id="PF07715"/>
    </source>
</evidence>
<accession>A0ABT1W7J5</accession>
<evidence type="ECO:0000256" key="1">
    <source>
        <dbReference type="ARBA" id="ARBA00004571"/>
    </source>
</evidence>
<dbReference type="PANTHER" id="PTHR32552">
    <property type="entry name" value="FERRICHROME IRON RECEPTOR-RELATED"/>
    <property type="match status" value="1"/>
</dbReference>
<dbReference type="Proteomes" id="UP001524587">
    <property type="component" value="Unassembled WGS sequence"/>
</dbReference>
<evidence type="ECO:0000256" key="10">
    <source>
        <dbReference type="ARBA" id="ARBA00023237"/>
    </source>
</evidence>
<evidence type="ECO:0000256" key="3">
    <source>
        <dbReference type="ARBA" id="ARBA00022452"/>
    </source>
</evidence>
<keyword evidence="7" id="KW-0408">Iron</keyword>
<dbReference type="Gene3D" id="2.40.170.20">
    <property type="entry name" value="TonB-dependent receptor, beta-barrel domain"/>
    <property type="match status" value="1"/>
</dbReference>
<dbReference type="Pfam" id="PF07715">
    <property type="entry name" value="Plug"/>
    <property type="match status" value="1"/>
</dbReference>
<dbReference type="PANTHER" id="PTHR32552:SF89">
    <property type="entry name" value="CATECHOLATE SIDEROPHORE RECEPTOR FIU"/>
    <property type="match status" value="1"/>
</dbReference>
<keyword evidence="3" id="KW-1134">Transmembrane beta strand</keyword>
<evidence type="ECO:0000313" key="12">
    <source>
        <dbReference type="EMBL" id="MCQ8278708.1"/>
    </source>
</evidence>
<proteinExistence type="predicted"/>
<keyword evidence="2" id="KW-0813">Transport</keyword>
<gene>
    <name evidence="12" type="ORF">NFI95_09610</name>
</gene>
<dbReference type="RefSeq" id="WP_422864186.1">
    <property type="nucleotide sequence ID" value="NZ_JAMSKV010000007.1"/>
</dbReference>
<keyword evidence="8" id="KW-0406">Ion transport</keyword>
<name>A0ABT1W7J5_9PROT</name>
<evidence type="ECO:0000256" key="8">
    <source>
        <dbReference type="ARBA" id="ARBA00023065"/>
    </source>
</evidence>
<reference evidence="12 13" key="1">
    <citation type="submission" date="2022-06" db="EMBL/GenBank/DDBJ databases">
        <title>Endosaccharibacter gen. nov., sp. nov., endophytic bacteria isolated from sugarcane.</title>
        <authorList>
            <person name="Pitiwittayakul N."/>
            <person name="Yukphan P."/>
            <person name="Charoenyingcharoen P."/>
            <person name="Tanasupawat S."/>
        </authorList>
    </citation>
    <scope>NUCLEOTIDE SEQUENCE [LARGE SCALE GENOMIC DNA]</scope>
    <source>
        <strain evidence="12 13">KSS8</strain>
    </source>
</reference>
<dbReference type="Gene3D" id="2.170.130.10">
    <property type="entry name" value="TonB-dependent receptor, plug domain"/>
    <property type="match status" value="1"/>
</dbReference>
<evidence type="ECO:0000256" key="7">
    <source>
        <dbReference type="ARBA" id="ARBA00023004"/>
    </source>
</evidence>
<evidence type="ECO:0000256" key="5">
    <source>
        <dbReference type="ARBA" id="ARBA00022692"/>
    </source>
</evidence>
<dbReference type="InterPro" id="IPR039426">
    <property type="entry name" value="TonB-dep_rcpt-like"/>
</dbReference>
<keyword evidence="6" id="KW-0732">Signal</keyword>
<keyword evidence="9" id="KW-0472">Membrane</keyword>
<evidence type="ECO:0000313" key="13">
    <source>
        <dbReference type="Proteomes" id="UP001524587"/>
    </source>
</evidence>
<feature type="domain" description="TonB-dependent receptor plug" evidence="11">
    <location>
        <begin position="7"/>
        <end position="103"/>
    </location>
</feature>
<keyword evidence="10" id="KW-0998">Cell outer membrane</keyword>
<sequence>MVPTSKPKTLSEVTQVYISKQSPLLTPGALIANLAGVQSNNEGPISTTADILHVRGFDQTQIAMVYEGMPLADPFTYGAYTASMVDDENLASVKLQQGSADLTAPTYNAVGGQMTLSLRQPAAKPTFYVEGSGGTKSTNKEFVRADTGEIGHSGIDGFVSGSYSSGNLWRGPGSLDRWHIDAAARKNWTDQDLSEMIFGLTRANQTEWLYPTLAQWRAKGTGFYTDPTYKPGDVNFYKINTKATNATLGAIKNHFALSNGFSLDLEPYGVETYGPNNYGASIPIAGGYLGTERYASLDGYPATPGTITAISIHPWWQLSSGVNMVGSWARGPNVLSLSYWYSYVVHTEIQYHYPLDAFGQYTRNNPYLTVFGGMPVTQYDINGVQQLNALGLDDRLSLLGDRLTIDAGLRANMLGRQITENLPGSMPYKSVKNIFEPVPQILISYRITPSDQIYVNGTTGYRTPAAFQAQVPIYSFTTGLPTSVPLHSYVPEYMIGEEAGFRHEGPLNLNLAAFHYNLVHYQINSVSYLPGTSILVSQPIDAGGEEAEGAQAELATRPWHHFSAYVSGQFLHTTIGNNIAFGGDTLPTRGKTEVASPKLIASTSLTYDDTVNFGTLSVRYSDAQYSTLMNDQGMPAFFGVDASIGRTLPTVGRAHPKLMLSLLNIGDIHSLTSVNGFTVASRPTKGLFGNTVAGSQPNYVIGTGFAAIATLSATIE</sequence>
<evidence type="ECO:0000256" key="4">
    <source>
        <dbReference type="ARBA" id="ARBA00022496"/>
    </source>
</evidence>
<dbReference type="SUPFAM" id="SSF56935">
    <property type="entry name" value="Porins"/>
    <property type="match status" value="1"/>
</dbReference>